<dbReference type="AlphaFoldDB" id="A0A498C7M1"/>
<evidence type="ECO:0000313" key="2">
    <source>
        <dbReference type="Proteomes" id="UP000275461"/>
    </source>
</evidence>
<dbReference type="EMBL" id="RCDA01000001">
    <property type="protein sequence ID" value="RLK51107.1"/>
    <property type="molecule type" value="Genomic_DNA"/>
</dbReference>
<dbReference type="RefSeq" id="WP_121441542.1">
    <property type="nucleotide sequence ID" value="NZ_RCDA01000001.1"/>
</dbReference>
<reference evidence="1 2" key="1">
    <citation type="submission" date="2018-10" db="EMBL/GenBank/DDBJ databases">
        <title>Genomic Encyclopedia of Type Strains, Phase IV (KMG-IV): sequencing the most valuable type-strain genomes for metagenomic binning, comparative biology and taxonomic classification.</title>
        <authorList>
            <person name="Goeker M."/>
        </authorList>
    </citation>
    <scope>NUCLEOTIDE SEQUENCE [LARGE SCALE GENOMIC DNA]</scope>
    <source>
        <strain evidence="1 2">DSM 12769</strain>
    </source>
</reference>
<sequence>MKTHTLLNRLDDLLRQNGRSKTWDEMQALRKVLRDLRGKQRKLESKLRTDITPSEQDEIHAKLRVIREQRRKGVARLRTVFRDWVEHS</sequence>
<dbReference type="Proteomes" id="UP000275461">
    <property type="component" value="Unassembled WGS sequence"/>
</dbReference>
<gene>
    <name evidence="1" type="ORF">DFR31_1023</name>
</gene>
<comment type="caution">
    <text evidence="1">The sequence shown here is derived from an EMBL/GenBank/DDBJ whole genome shotgun (WGS) entry which is preliminary data.</text>
</comment>
<accession>A0A498C7M1</accession>
<organism evidence="1 2">
    <name type="scientific">Alkalispirillum mobile</name>
    <dbReference type="NCBI Taxonomy" id="85925"/>
    <lineage>
        <taxon>Bacteria</taxon>
        <taxon>Pseudomonadati</taxon>
        <taxon>Pseudomonadota</taxon>
        <taxon>Gammaproteobacteria</taxon>
        <taxon>Chromatiales</taxon>
        <taxon>Ectothiorhodospiraceae</taxon>
        <taxon>Alkalispirillum</taxon>
    </lineage>
</organism>
<name>A0A498C7M1_9GAMM</name>
<evidence type="ECO:0000313" key="1">
    <source>
        <dbReference type="EMBL" id="RLK51107.1"/>
    </source>
</evidence>
<protein>
    <submittedName>
        <fullName evidence="1">Uncharacterized protein</fullName>
    </submittedName>
</protein>
<proteinExistence type="predicted"/>
<keyword evidence="2" id="KW-1185">Reference proteome</keyword>